<dbReference type="Gene3D" id="1.20.120.80">
    <property type="entry name" value="Cytochrome c oxidase, subunit III, four-helix bundle"/>
    <property type="match status" value="1"/>
</dbReference>
<feature type="transmembrane region" description="Helical" evidence="8">
    <location>
        <begin position="92"/>
        <end position="112"/>
    </location>
</feature>
<dbReference type="GO" id="GO:0004129">
    <property type="term" value="F:cytochrome-c oxidase activity"/>
    <property type="evidence" value="ECO:0007669"/>
    <property type="project" value="InterPro"/>
</dbReference>
<keyword evidence="4 7" id="KW-0812">Transmembrane</keyword>
<feature type="transmembrane region" description="Helical" evidence="8">
    <location>
        <begin position="23"/>
        <end position="47"/>
    </location>
</feature>
<comment type="similarity">
    <text evidence="2 7">Belongs to the cytochrome c oxidase subunit 3 family.</text>
</comment>
<dbReference type="InterPro" id="IPR013833">
    <property type="entry name" value="Cyt_c_oxidase_su3_a-hlx"/>
</dbReference>
<dbReference type="Proteomes" id="UP000004095">
    <property type="component" value="Unassembled WGS sequence"/>
</dbReference>
<comment type="subcellular location">
    <subcellularLocation>
        <location evidence="1 7">Cell membrane</location>
        <topology evidence="1 7">Multi-pass membrane protein</topology>
    </subcellularLocation>
</comment>
<dbReference type="PANTHER" id="PTHR11403:SF2">
    <property type="entry name" value="CYTOCHROME BO(3) UBIQUINOL OXIDASE SUBUNIT 3"/>
    <property type="match status" value="1"/>
</dbReference>
<dbReference type="InterPro" id="IPR000298">
    <property type="entry name" value="Cyt_c_oxidase-like_su3"/>
</dbReference>
<dbReference type="InterPro" id="IPR024791">
    <property type="entry name" value="Cyt_c/ubiquinol_Oxase_su3"/>
</dbReference>
<dbReference type="PANTHER" id="PTHR11403">
    <property type="entry name" value="CYTOCHROME C OXIDASE SUBUNIT III"/>
    <property type="match status" value="1"/>
</dbReference>
<dbReference type="OrthoDB" id="9810850at2"/>
<dbReference type="PROSITE" id="PS50253">
    <property type="entry name" value="COX3"/>
    <property type="match status" value="1"/>
</dbReference>
<gene>
    <name evidence="10" type="ORF">M23134_07742</name>
</gene>
<feature type="transmembrane region" description="Helical" evidence="8">
    <location>
        <begin position="180"/>
        <end position="203"/>
    </location>
</feature>
<keyword evidence="5 8" id="KW-1133">Transmembrane helix</keyword>
<dbReference type="GO" id="GO:0005886">
    <property type="term" value="C:plasma membrane"/>
    <property type="evidence" value="ECO:0007669"/>
    <property type="project" value="UniProtKB-SubCell"/>
</dbReference>
<evidence type="ECO:0000313" key="10">
    <source>
        <dbReference type="EMBL" id="EAY28645.1"/>
    </source>
</evidence>
<sequence length="204" mass="23497">MTNKPKIKRPSVEQGLFKRREPFLFMLWTAIAGISIMFLALTIIYSLRKGQHQWQAVSLPLAFWLSTFSIITSSLTLWQTNQAVKKEQFRRAKILLGTTLGLGLLFIGLQVVGWQQLIAQKVYLSNSLGGSFIYIISGLHIAHILGGILFLTLIFIDIARHTSYVDSFIHSINPPNQLRLKLVTIYWHFVDVLWLYLFLFFLWA</sequence>
<keyword evidence="3" id="KW-1003">Cell membrane</keyword>
<comment type="caution">
    <text evidence="10">The sequence shown here is derived from an EMBL/GenBank/DDBJ whole genome shotgun (WGS) entry which is preliminary data.</text>
</comment>
<evidence type="ECO:0000256" key="8">
    <source>
        <dbReference type="SAM" id="Phobius"/>
    </source>
</evidence>
<dbReference type="AlphaFoldDB" id="A1ZL91"/>
<keyword evidence="6 8" id="KW-0472">Membrane</keyword>
<evidence type="ECO:0000256" key="6">
    <source>
        <dbReference type="ARBA" id="ARBA00023136"/>
    </source>
</evidence>
<name>A1ZL91_MICM2</name>
<reference evidence="10 11" key="1">
    <citation type="submission" date="2007-01" db="EMBL/GenBank/DDBJ databases">
        <authorList>
            <person name="Haygood M."/>
            <person name="Podell S."/>
            <person name="Anderson C."/>
            <person name="Hopkinson B."/>
            <person name="Roe K."/>
            <person name="Barbeau K."/>
            <person name="Gaasterland T."/>
            <person name="Ferriera S."/>
            <person name="Johnson J."/>
            <person name="Kravitz S."/>
            <person name="Beeson K."/>
            <person name="Sutton G."/>
            <person name="Rogers Y.-H."/>
            <person name="Friedman R."/>
            <person name="Frazier M."/>
            <person name="Venter J.C."/>
        </authorList>
    </citation>
    <scope>NUCLEOTIDE SEQUENCE [LARGE SCALE GENOMIC DNA]</scope>
    <source>
        <strain evidence="10 11">ATCC 23134</strain>
    </source>
</reference>
<dbReference type="InterPro" id="IPR035973">
    <property type="entry name" value="Cyt_c_oxidase_su3-like_sf"/>
</dbReference>
<evidence type="ECO:0000256" key="5">
    <source>
        <dbReference type="ARBA" id="ARBA00022989"/>
    </source>
</evidence>
<dbReference type="RefSeq" id="WP_002697325.1">
    <property type="nucleotide sequence ID" value="NZ_AAWS01000014.1"/>
</dbReference>
<accession>A1ZL91</accession>
<feature type="domain" description="Heme-copper oxidase subunit III family profile" evidence="9">
    <location>
        <begin position="1"/>
        <end position="204"/>
    </location>
</feature>
<evidence type="ECO:0000256" key="2">
    <source>
        <dbReference type="ARBA" id="ARBA00010581"/>
    </source>
</evidence>
<protein>
    <submittedName>
        <fullName evidence="10">Cytochrome c oxidase subunit III, putative</fullName>
    </submittedName>
</protein>
<evidence type="ECO:0000256" key="7">
    <source>
        <dbReference type="RuleBase" id="RU003376"/>
    </source>
</evidence>
<organism evidence="10 11">
    <name type="scientific">Microscilla marina ATCC 23134</name>
    <dbReference type="NCBI Taxonomy" id="313606"/>
    <lineage>
        <taxon>Bacteria</taxon>
        <taxon>Pseudomonadati</taxon>
        <taxon>Bacteroidota</taxon>
        <taxon>Cytophagia</taxon>
        <taxon>Cytophagales</taxon>
        <taxon>Microscillaceae</taxon>
        <taxon>Microscilla</taxon>
    </lineage>
</organism>
<proteinExistence type="inferred from homology"/>
<evidence type="ECO:0000256" key="4">
    <source>
        <dbReference type="ARBA" id="ARBA00022692"/>
    </source>
</evidence>
<dbReference type="GO" id="GO:0019646">
    <property type="term" value="P:aerobic electron transport chain"/>
    <property type="evidence" value="ECO:0007669"/>
    <property type="project" value="InterPro"/>
</dbReference>
<feature type="transmembrane region" description="Helical" evidence="8">
    <location>
        <begin position="132"/>
        <end position="159"/>
    </location>
</feature>
<dbReference type="EMBL" id="AAWS01000014">
    <property type="protein sequence ID" value="EAY28645.1"/>
    <property type="molecule type" value="Genomic_DNA"/>
</dbReference>
<dbReference type="eggNOG" id="COG1845">
    <property type="taxonomic scope" value="Bacteria"/>
</dbReference>
<feature type="transmembrane region" description="Helical" evidence="8">
    <location>
        <begin position="59"/>
        <end position="80"/>
    </location>
</feature>
<keyword evidence="11" id="KW-1185">Reference proteome</keyword>
<evidence type="ECO:0000313" key="11">
    <source>
        <dbReference type="Proteomes" id="UP000004095"/>
    </source>
</evidence>
<dbReference type="Pfam" id="PF00510">
    <property type="entry name" value="COX3"/>
    <property type="match status" value="1"/>
</dbReference>
<evidence type="ECO:0000256" key="1">
    <source>
        <dbReference type="ARBA" id="ARBA00004651"/>
    </source>
</evidence>
<evidence type="ECO:0000256" key="3">
    <source>
        <dbReference type="ARBA" id="ARBA00022475"/>
    </source>
</evidence>
<evidence type="ECO:0000259" key="9">
    <source>
        <dbReference type="PROSITE" id="PS50253"/>
    </source>
</evidence>
<dbReference type="SUPFAM" id="SSF81452">
    <property type="entry name" value="Cytochrome c oxidase subunit III-like"/>
    <property type="match status" value="1"/>
</dbReference>